<evidence type="ECO:0000313" key="2">
    <source>
        <dbReference type="Proteomes" id="UP001056120"/>
    </source>
</evidence>
<protein>
    <submittedName>
        <fullName evidence="1">Uncharacterized protein</fullName>
    </submittedName>
</protein>
<accession>A0ACB9E8S9</accession>
<evidence type="ECO:0000313" key="1">
    <source>
        <dbReference type="EMBL" id="KAI3755008.1"/>
    </source>
</evidence>
<comment type="caution">
    <text evidence="1">The sequence shown here is derived from an EMBL/GenBank/DDBJ whole genome shotgun (WGS) entry which is preliminary data.</text>
</comment>
<organism evidence="1 2">
    <name type="scientific">Smallanthus sonchifolius</name>
    <dbReference type="NCBI Taxonomy" id="185202"/>
    <lineage>
        <taxon>Eukaryota</taxon>
        <taxon>Viridiplantae</taxon>
        <taxon>Streptophyta</taxon>
        <taxon>Embryophyta</taxon>
        <taxon>Tracheophyta</taxon>
        <taxon>Spermatophyta</taxon>
        <taxon>Magnoliopsida</taxon>
        <taxon>eudicotyledons</taxon>
        <taxon>Gunneridae</taxon>
        <taxon>Pentapetalae</taxon>
        <taxon>asterids</taxon>
        <taxon>campanulids</taxon>
        <taxon>Asterales</taxon>
        <taxon>Asteraceae</taxon>
        <taxon>Asteroideae</taxon>
        <taxon>Heliantheae alliance</taxon>
        <taxon>Millerieae</taxon>
        <taxon>Smallanthus</taxon>
    </lineage>
</organism>
<reference evidence="2" key="1">
    <citation type="journal article" date="2022" name="Mol. Ecol. Resour.">
        <title>The genomes of chicory, endive, great burdock and yacon provide insights into Asteraceae palaeo-polyploidization history and plant inulin production.</title>
        <authorList>
            <person name="Fan W."/>
            <person name="Wang S."/>
            <person name="Wang H."/>
            <person name="Wang A."/>
            <person name="Jiang F."/>
            <person name="Liu H."/>
            <person name="Zhao H."/>
            <person name="Xu D."/>
            <person name="Zhang Y."/>
        </authorList>
    </citation>
    <scope>NUCLEOTIDE SEQUENCE [LARGE SCALE GENOMIC DNA]</scope>
    <source>
        <strain evidence="2">cv. Yunnan</strain>
    </source>
</reference>
<name>A0ACB9E8S9_9ASTR</name>
<reference evidence="1 2" key="2">
    <citation type="journal article" date="2022" name="Mol. Ecol. Resour.">
        <title>The genomes of chicory, endive, great burdock and yacon provide insights into Asteraceae paleo-polyploidization history and plant inulin production.</title>
        <authorList>
            <person name="Fan W."/>
            <person name="Wang S."/>
            <person name="Wang H."/>
            <person name="Wang A."/>
            <person name="Jiang F."/>
            <person name="Liu H."/>
            <person name="Zhao H."/>
            <person name="Xu D."/>
            <person name="Zhang Y."/>
        </authorList>
    </citation>
    <scope>NUCLEOTIDE SEQUENCE [LARGE SCALE GENOMIC DNA]</scope>
    <source>
        <strain evidence="2">cv. Yunnan</strain>
        <tissue evidence="1">Leaves</tissue>
    </source>
</reference>
<gene>
    <name evidence="1" type="ORF">L1987_54801</name>
</gene>
<sequence>MGSSLFGRNLDFWSSALEKLEAIPDERIRKTLEVSYKALHDDHDKRLFLMIAWCYVGEDMDDVVKKLEEQDFYSKIGMENLVDRSLISVDKDNKLVMHHLIRDMARAIIRQDTIDSSWKQNSHISTETTETVTSEGSLVCKNDRCGKRKRLEDYEDESMPPVGGQSNLFKRLCLGFLSLFEPATRLTKLLRRPHR</sequence>
<proteinExistence type="predicted"/>
<keyword evidence="2" id="KW-1185">Reference proteome</keyword>
<dbReference type="EMBL" id="CM042035">
    <property type="protein sequence ID" value="KAI3755008.1"/>
    <property type="molecule type" value="Genomic_DNA"/>
</dbReference>
<dbReference type="Proteomes" id="UP001056120">
    <property type="component" value="Linkage Group LG18"/>
</dbReference>